<proteinExistence type="predicted"/>
<organism evidence="1 2">
    <name type="scientific">Mytilus edulis</name>
    <name type="common">Blue mussel</name>
    <dbReference type="NCBI Taxonomy" id="6550"/>
    <lineage>
        <taxon>Eukaryota</taxon>
        <taxon>Metazoa</taxon>
        <taxon>Spiralia</taxon>
        <taxon>Lophotrochozoa</taxon>
        <taxon>Mollusca</taxon>
        <taxon>Bivalvia</taxon>
        <taxon>Autobranchia</taxon>
        <taxon>Pteriomorphia</taxon>
        <taxon>Mytilida</taxon>
        <taxon>Mytiloidea</taxon>
        <taxon>Mytilidae</taxon>
        <taxon>Mytilinae</taxon>
        <taxon>Mytilus</taxon>
    </lineage>
</organism>
<dbReference type="OrthoDB" id="10643367at2759"/>
<name>A0A8S3QAH9_MYTED</name>
<dbReference type="EMBL" id="CAJPWZ010000418">
    <property type="protein sequence ID" value="CAG2192609.1"/>
    <property type="molecule type" value="Genomic_DNA"/>
</dbReference>
<dbReference type="Proteomes" id="UP000683360">
    <property type="component" value="Unassembled WGS sequence"/>
</dbReference>
<keyword evidence="2" id="KW-1185">Reference proteome</keyword>
<evidence type="ECO:0000313" key="1">
    <source>
        <dbReference type="EMBL" id="CAG2192609.1"/>
    </source>
</evidence>
<protein>
    <submittedName>
        <fullName evidence="1">Uncharacterized protein</fullName>
    </submittedName>
</protein>
<dbReference type="Gene3D" id="3.40.50.1460">
    <property type="match status" value="1"/>
</dbReference>
<gene>
    <name evidence="1" type="ORF">MEDL_7772</name>
</gene>
<dbReference type="AlphaFoldDB" id="A0A8S3QAH9"/>
<comment type="caution">
    <text evidence="1">The sequence shown here is derived from an EMBL/GenBank/DDBJ whole genome shotgun (WGS) entry which is preliminary data.</text>
</comment>
<accession>A0A8S3QAH9</accession>
<reference evidence="1" key="1">
    <citation type="submission" date="2021-03" db="EMBL/GenBank/DDBJ databases">
        <authorList>
            <person name="Bekaert M."/>
        </authorList>
    </citation>
    <scope>NUCLEOTIDE SEQUENCE</scope>
</reference>
<evidence type="ECO:0000313" key="2">
    <source>
        <dbReference type="Proteomes" id="UP000683360"/>
    </source>
</evidence>
<sequence>MKVQLAKHLNIMKIQEKQAEARGVVVICTHATFVKNIASLTERQSATNDNYMMKEIWKLYDDCEVLAFEDKSSRLRYKTRRKEMGGFAAEIQILKEKNYLYLFASVKEKMKEIPEIKYFVFVLSTHGEDKPEVKLHDKSEDEFHDKGNLHHRHYFYTKDGQFETQKLMTKINGIDREKN</sequence>